<sequence>MIPHTLTPPVTVSDGARVEITRHRNRQSPRKEDEMDNIVVITIIAVFWLSGLLMTWSMCIVATRADRRMEERGRGCRPDDTSHGK</sequence>
<protein>
    <submittedName>
        <fullName evidence="2">Uncharacterized protein</fullName>
    </submittedName>
</protein>
<reference evidence="2 3" key="1">
    <citation type="submission" date="2018-08" db="EMBL/GenBank/DDBJ databases">
        <title>A genome reference for cultivated species of the human gut microbiota.</title>
        <authorList>
            <person name="Zou Y."/>
            <person name="Xue W."/>
            <person name="Luo G."/>
        </authorList>
    </citation>
    <scope>NUCLEOTIDE SEQUENCE [LARGE SCALE GENOMIC DNA]</scope>
    <source>
        <strain evidence="2 3">AF36-12AT</strain>
    </source>
</reference>
<accession>A0AAQ0LRQ9</accession>
<evidence type="ECO:0000256" key="1">
    <source>
        <dbReference type="SAM" id="Phobius"/>
    </source>
</evidence>
<gene>
    <name evidence="2" type="ORF">DWZ91_09465</name>
</gene>
<dbReference type="Proteomes" id="UP000285613">
    <property type="component" value="Unassembled WGS sequence"/>
</dbReference>
<comment type="caution">
    <text evidence="2">The sequence shown here is derived from an EMBL/GenBank/DDBJ whole genome shotgun (WGS) entry which is preliminary data.</text>
</comment>
<keyword evidence="1" id="KW-0472">Membrane</keyword>
<proteinExistence type="predicted"/>
<dbReference type="EMBL" id="QRPH01000008">
    <property type="protein sequence ID" value="RHL93979.1"/>
    <property type="molecule type" value="Genomic_DNA"/>
</dbReference>
<organism evidence="2 3">
    <name type="scientific">Bifidobacterium pseudocatenulatum</name>
    <dbReference type="NCBI Taxonomy" id="28026"/>
    <lineage>
        <taxon>Bacteria</taxon>
        <taxon>Bacillati</taxon>
        <taxon>Actinomycetota</taxon>
        <taxon>Actinomycetes</taxon>
        <taxon>Bifidobacteriales</taxon>
        <taxon>Bifidobacteriaceae</taxon>
        <taxon>Bifidobacterium</taxon>
    </lineage>
</organism>
<evidence type="ECO:0000313" key="3">
    <source>
        <dbReference type="Proteomes" id="UP000285613"/>
    </source>
</evidence>
<name>A0AAQ0LRQ9_BIFPS</name>
<keyword evidence="1" id="KW-1133">Transmembrane helix</keyword>
<keyword evidence="1" id="KW-0812">Transmembrane</keyword>
<evidence type="ECO:0000313" key="2">
    <source>
        <dbReference type="EMBL" id="RHL93979.1"/>
    </source>
</evidence>
<feature type="transmembrane region" description="Helical" evidence="1">
    <location>
        <begin position="38"/>
        <end position="62"/>
    </location>
</feature>
<dbReference type="AlphaFoldDB" id="A0AAQ0LRQ9"/>